<dbReference type="InterPro" id="IPR019972">
    <property type="entry name" value="Ribosomal_uL14_CS"/>
</dbReference>
<comment type="caution">
    <text evidence="6">The sequence shown here is derived from an EMBL/GenBank/DDBJ whole genome shotgun (WGS) entry which is preliminary data.</text>
</comment>
<evidence type="ECO:0000256" key="4">
    <source>
        <dbReference type="RuleBase" id="RU003949"/>
    </source>
</evidence>
<dbReference type="InterPro" id="IPR005745">
    <property type="entry name" value="Ribosomal_uL14_bac-type"/>
</dbReference>
<dbReference type="EMBL" id="MHSU01000025">
    <property type="protein sequence ID" value="OHA50063.1"/>
    <property type="molecule type" value="Genomic_DNA"/>
</dbReference>
<dbReference type="Gene3D" id="2.40.150.20">
    <property type="entry name" value="Ribosomal protein L14"/>
    <property type="match status" value="1"/>
</dbReference>
<accession>A0A1G2PPA0</accession>
<organism evidence="6 7">
    <name type="scientific">Candidatus Terrybacteria bacterium RIFCSPHIGHO2_02_41_19</name>
    <dbReference type="NCBI Taxonomy" id="1802364"/>
    <lineage>
        <taxon>Bacteria</taxon>
        <taxon>Candidatus Terryibacteriota</taxon>
    </lineage>
</organism>
<comment type="similarity">
    <text evidence="3 4">Belongs to the universal ribosomal protein uL14 family.</text>
</comment>
<dbReference type="SUPFAM" id="SSF50193">
    <property type="entry name" value="Ribosomal protein L14"/>
    <property type="match status" value="1"/>
</dbReference>
<name>A0A1G2PPA0_9BACT</name>
<evidence type="ECO:0000256" key="3">
    <source>
        <dbReference type="HAMAP-Rule" id="MF_01367"/>
    </source>
</evidence>
<comment type="function">
    <text evidence="3 5">Binds to 23S rRNA. Forms part of two intersubunit bridges in the 70S ribosome.</text>
</comment>
<protein>
    <recommendedName>
        <fullName evidence="3">Large ribosomal subunit protein uL14</fullName>
    </recommendedName>
</protein>
<dbReference type="NCBIfam" id="TIGR01067">
    <property type="entry name" value="rplN_bact"/>
    <property type="match status" value="1"/>
</dbReference>
<dbReference type="GO" id="GO:0070180">
    <property type="term" value="F:large ribosomal subunit rRNA binding"/>
    <property type="evidence" value="ECO:0007669"/>
    <property type="project" value="TreeGrafter"/>
</dbReference>
<dbReference type="SMART" id="SM01374">
    <property type="entry name" value="Ribosomal_L14"/>
    <property type="match status" value="1"/>
</dbReference>
<evidence type="ECO:0000256" key="2">
    <source>
        <dbReference type="ARBA" id="ARBA00023274"/>
    </source>
</evidence>
<dbReference type="PANTHER" id="PTHR11761:SF3">
    <property type="entry name" value="LARGE RIBOSOMAL SUBUNIT PROTEIN UL14M"/>
    <property type="match status" value="1"/>
</dbReference>
<evidence type="ECO:0000313" key="7">
    <source>
        <dbReference type="Proteomes" id="UP000178646"/>
    </source>
</evidence>
<dbReference type="InterPro" id="IPR036853">
    <property type="entry name" value="Ribosomal_uL14_sf"/>
</dbReference>
<keyword evidence="3 5" id="KW-0699">rRNA-binding</keyword>
<dbReference type="GO" id="GO:0015934">
    <property type="term" value="C:large ribosomal subunit"/>
    <property type="evidence" value="ECO:0007669"/>
    <property type="project" value="InterPro"/>
</dbReference>
<keyword evidence="2 3" id="KW-0687">Ribonucleoprotein</keyword>
<dbReference type="InterPro" id="IPR000218">
    <property type="entry name" value="Ribosomal_uL14"/>
</dbReference>
<dbReference type="AlphaFoldDB" id="A0A1G2PPA0"/>
<proteinExistence type="inferred from homology"/>
<comment type="subunit">
    <text evidence="3">Part of the 50S ribosomal subunit. Forms a cluster with proteins L3 and L19. In the 70S ribosome, L14 and L19 interact and together make contacts with the 16S rRNA in bridges B5 and B8.</text>
</comment>
<dbReference type="CDD" id="cd00337">
    <property type="entry name" value="Ribosomal_uL14"/>
    <property type="match status" value="1"/>
</dbReference>
<gene>
    <name evidence="3" type="primary">rplN</name>
    <name evidence="6" type="ORF">A2W59_01370</name>
</gene>
<keyword evidence="1 3" id="KW-0689">Ribosomal protein</keyword>
<dbReference type="PROSITE" id="PS00049">
    <property type="entry name" value="RIBOSOMAL_L14"/>
    <property type="match status" value="1"/>
</dbReference>
<dbReference type="PANTHER" id="PTHR11761">
    <property type="entry name" value="50S/60S RIBOSOMAL PROTEIN L14/L23"/>
    <property type="match status" value="1"/>
</dbReference>
<keyword evidence="3 5" id="KW-0694">RNA-binding</keyword>
<dbReference type="Pfam" id="PF00238">
    <property type="entry name" value="Ribosomal_L14"/>
    <property type="match status" value="1"/>
</dbReference>
<evidence type="ECO:0000313" key="6">
    <source>
        <dbReference type="EMBL" id="OHA50063.1"/>
    </source>
</evidence>
<sequence>MIQPRTMVNIADNTGAKLAQVFKVLGGSKKRYAQLGEIVVVSIKTAEPRKAVKKKEVHHALVVRQKNAFRRKDGSYVRFDENAVVLLDKAKHEPLGGRIFGPIPREIQEKGYNQIISLAPEVV</sequence>
<evidence type="ECO:0000256" key="5">
    <source>
        <dbReference type="RuleBase" id="RU003950"/>
    </source>
</evidence>
<dbReference type="GO" id="GO:0003735">
    <property type="term" value="F:structural constituent of ribosome"/>
    <property type="evidence" value="ECO:0007669"/>
    <property type="project" value="InterPro"/>
</dbReference>
<dbReference type="GO" id="GO:0006412">
    <property type="term" value="P:translation"/>
    <property type="evidence" value="ECO:0007669"/>
    <property type="project" value="UniProtKB-UniRule"/>
</dbReference>
<dbReference type="HAMAP" id="MF_01367">
    <property type="entry name" value="Ribosomal_uL14"/>
    <property type="match status" value="1"/>
</dbReference>
<dbReference type="Proteomes" id="UP000178646">
    <property type="component" value="Unassembled WGS sequence"/>
</dbReference>
<evidence type="ECO:0000256" key="1">
    <source>
        <dbReference type="ARBA" id="ARBA00022980"/>
    </source>
</evidence>
<reference evidence="6 7" key="1">
    <citation type="journal article" date="2016" name="Nat. Commun.">
        <title>Thousands of microbial genomes shed light on interconnected biogeochemical processes in an aquifer system.</title>
        <authorList>
            <person name="Anantharaman K."/>
            <person name="Brown C.T."/>
            <person name="Hug L.A."/>
            <person name="Sharon I."/>
            <person name="Castelle C.J."/>
            <person name="Probst A.J."/>
            <person name="Thomas B.C."/>
            <person name="Singh A."/>
            <person name="Wilkins M.J."/>
            <person name="Karaoz U."/>
            <person name="Brodie E.L."/>
            <person name="Williams K.H."/>
            <person name="Hubbard S.S."/>
            <person name="Banfield J.F."/>
        </authorList>
    </citation>
    <scope>NUCLEOTIDE SEQUENCE [LARGE SCALE GENOMIC DNA]</scope>
</reference>